<keyword evidence="1" id="KW-1133">Transmembrane helix</keyword>
<protein>
    <submittedName>
        <fullName evidence="2">Uncharacterized protein</fullName>
    </submittedName>
</protein>
<name>A0A151B640_9CLOT</name>
<evidence type="ECO:0000313" key="3">
    <source>
        <dbReference type="Proteomes" id="UP000075531"/>
    </source>
</evidence>
<accession>A0A151B640</accession>
<feature type="transmembrane region" description="Helical" evidence="1">
    <location>
        <begin position="39"/>
        <end position="57"/>
    </location>
</feature>
<dbReference type="RefSeq" id="WP_066822845.1">
    <property type="nucleotide sequence ID" value="NZ_LTBA01000004.1"/>
</dbReference>
<dbReference type="AlphaFoldDB" id="A0A151B640"/>
<feature type="transmembrane region" description="Helical" evidence="1">
    <location>
        <begin position="12"/>
        <end position="33"/>
    </location>
</feature>
<keyword evidence="1" id="KW-0812">Transmembrane</keyword>
<organism evidence="2 3">
    <name type="scientific">Clostridium tepidiprofundi DSM 19306</name>
    <dbReference type="NCBI Taxonomy" id="1121338"/>
    <lineage>
        <taxon>Bacteria</taxon>
        <taxon>Bacillati</taxon>
        <taxon>Bacillota</taxon>
        <taxon>Clostridia</taxon>
        <taxon>Eubacteriales</taxon>
        <taxon>Clostridiaceae</taxon>
        <taxon>Clostridium</taxon>
    </lineage>
</organism>
<keyword evidence="3" id="KW-1185">Reference proteome</keyword>
<reference evidence="2 3" key="1">
    <citation type="submission" date="2016-02" db="EMBL/GenBank/DDBJ databases">
        <title>Genome sequence of Clostridium tepidiprofundi DSM 19306.</title>
        <authorList>
            <person name="Poehlein A."/>
            <person name="Daniel R."/>
        </authorList>
    </citation>
    <scope>NUCLEOTIDE SEQUENCE [LARGE SCALE GENOMIC DNA]</scope>
    <source>
        <strain evidence="2 3">DSM 19306</strain>
    </source>
</reference>
<comment type="caution">
    <text evidence="2">The sequence shown here is derived from an EMBL/GenBank/DDBJ whole genome shotgun (WGS) entry which is preliminary data.</text>
</comment>
<dbReference type="PATRIC" id="fig|1121338.3.peg.778"/>
<proteinExistence type="predicted"/>
<evidence type="ECO:0000313" key="2">
    <source>
        <dbReference type="EMBL" id="KYH35359.1"/>
    </source>
</evidence>
<dbReference type="Proteomes" id="UP000075531">
    <property type="component" value="Unassembled WGS sequence"/>
</dbReference>
<sequence>MVYLNGYNLKSFLKMLLVALFILGVGITILPIAVTLVSVVLLFIFGIWGINKLITYFSNKIFKIKKRANCKSNSFSKTNKGVVVEIVTVDTSYDGEVIDVEYK</sequence>
<dbReference type="EMBL" id="LTBA01000004">
    <property type="protein sequence ID" value="KYH35359.1"/>
    <property type="molecule type" value="Genomic_DNA"/>
</dbReference>
<evidence type="ECO:0000256" key="1">
    <source>
        <dbReference type="SAM" id="Phobius"/>
    </source>
</evidence>
<keyword evidence="1" id="KW-0472">Membrane</keyword>
<gene>
    <name evidence="2" type="ORF">CLTEP_07630</name>
</gene>